<feature type="non-terminal residue" evidence="9">
    <location>
        <position position="1"/>
    </location>
</feature>
<name>A0A3E2H7M8_SCYLI</name>
<dbReference type="GO" id="GO:0051123">
    <property type="term" value="P:RNA polymerase II preinitiation complex assembly"/>
    <property type="evidence" value="ECO:0007669"/>
    <property type="project" value="TreeGrafter"/>
</dbReference>
<dbReference type="OMA" id="KWEKMQN"/>
<dbReference type="PANTHER" id="PTHR12228">
    <property type="entry name" value="TRANSCRIPTION INITIATION FACTOR TFIID 55 KD SUBUNIT-RELATED"/>
    <property type="match status" value="1"/>
</dbReference>
<dbReference type="GO" id="GO:0016251">
    <property type="term" value="F:RNA polymerase II general transcription initiation factor activity"/>
    <property type="evidence" value="ECO:0007669"/>
    <property type="project" value="TreeGrafter"/>
</dbReference>
<dbReference type="PANTHER" id="PTHR12228:SF0">
    <property type="entry name" value="TATA-BOX BINDING PROTEIN ASSOCIATED FACTOR 7"/>
    <property type="match status" value="1"/>
</dbReference>
<feature type="compositionally biased region" description="Polar residues" evidence="7">
    <location>
        <begin position="335"/>
        <end position="346"/>
    </location>
</feature>
<dbReference type="STRING" id="5539.A0A3E2H7M8"/>
<evidence type="ECO:0000259" key="8">
    <source>
        <dbReference type="SMART" id="SM01370"/>
    </source>
</evidence>
<dbReference type="OrthoDB" id="153872at2759"/>
<sequence>MSGLKLKLNLNTSSAISKAPPTPGATTPAPTPGGSRPKLKLTNKSNPATPSVPTPAEVPLPKKTKAGRAPKPSAKLVEQNRKRVKDESGSEADESTIAVIPPQKKIKIQLSAGPKTPVLTPGHGVVLKAKVKGKPPKRPLGEGYDSEASDREIDPAIEEEFVLRMVPGDDCEYLKRAIAEKKIGIPKSQGGADVHMKFYHPEGRRAAVIVRGRVYAATLVDLPCVIEGMKSWDKRGWWKSADICQMLWAFAKVKSEDEAKTIPLPKIIDPVTFQYPHGLTPPMYYARKRRFRKRISRTAIEAVEDAVEKLLQADAAAENTHFEILDPDAEDRRSQAYSPGASSQGDYEQYSAGEEDAEGDVDDTGYFSHVHGQVHSFENDIDADLEADLEAAMEAEALENTPISTPELSTALAGSASRAESTLMSAEADQEASADESVEGSDEDDDDGSEAGGVDEDEKVRLAQLQGVREDIIDLQRQLEFVQNSLAAQQNPILRRRLEDNARKLMAELQLKKSAIGEGEDD</sequence>
<feature type="region of interest" description="Disordered" evidence="7">
    <location>
        <begin position="322"/>
        <end position="367"/>
    </location>
</feature>
<reference evidence="9 10" key="1">
    <citation type="submission" date="2018-05" db="EMBL/GenBank/DDBJ databases">
        <title>Draft genome sequence of Scytalidium lignicola DSM 105466, a ubiquitous saprotrophic fungus.</title>
        <authorList>
            <person name="Buettner E."/>
            <person name="Gebauer A.M."/>
            <person name="Hofrichter M."/>
            <person name="Liers C."/>
            <person name="Kellner H."/>
        </authorList>
    </citation>
    <scope>NUCLEOTIDE SEQUENCE [LARGE SCALE GENOMIC DNA]</scope>
    <source>
        <strain evidence="9 10">DSM 105466</strain>
    </source>
</reference>
<protein>
    <recommendedName>
        <fullName evidence="8">TAFII55 protein conserved region domain-containing protein</fullName>
    </recommendedName>
</protein>
<feature type="compositionally biased region" description="Acidic residues" evidence="7">
    <location>
        <begin position="428"/>
        <end position="457"/>
    </location>
</feature>
<comment type="similarity">
    <text evidence="2">Belongs to the TAF7 family.</text>
</comment>
<keyword evidence="6" id="KW-0175">Coiled coil</keyword>
<accession>A0A3E2H7M8</accession>
<evidence type="ECO:0000256" key="5">
    <source>
        <dbReference type="ARBA" id="ARBA00023242"/>
    </source>
</evidence>
<keyword evidence="5" id="KW-0539">Nucleus</keyword>
<evidence type="ECO:0000256" key="7">
    <source>
        <dbReference type="SAM" id="MobiDB-lite"/>
    </source>
</evidence>
<feature type="domain" description="TAFII55 protein conserved region" evidence="8">
    <location>
        <begin position="157"/>
        <end position="319"/>
    </location>
</feature>
<dbReference type="Proteomes" id="UP000258309">
    <property type="component" value="Unassembled WGS sequence"/>
</dbReference>
<keyword evidence="4" id="KW-0804">Transcription</keyword>
<dbReference type="Pfam" id="PF04658">
    <property type="entry name" value="TAFII55_N"/>
    <property type="match status" value="1"/>
</dbReference>
<evidence type="ECO:0000256" key="3">
    <source>
        <dbReference type="ARBA" id="ARBA00023015"/>
    </source>
</evidence>
<feature type="compositionally biased region" description="Acidic residues" evidence="7">
    <location>
        <begin position="353"/>
        <end position="363"/>
    </location>
</feature>
<proteinExistence type="inferred from homology"/>
<evidence type="ECO:0000313" key="10">
    <source>
        <dbReference type="Proteomes" id="UP000258309"/>
    </source>
</evidence>
<feature type="coiled-coil region" evidence="6">
    <location>
        <begin position="465"/>
        <end position="515"/>
    </location>
</feature>
<dbReference type="AlphaFoldDB" id="A0A3E2H7M8"/>
<evidence type="ECO:0000256" key="4">
    <source>
        <dbReference type="ARBA" id="ARBA00023163"/>
    </source>
</evidence>
<gene>
    <name evidence="9" type="ORF">B7463_g7123</name>
</gene>
<feature type="region of interest" description="Disordered" evidence="7">
    <location>
        <begin position="1"/>
        <end position="95"/>
    </location>
</feature>
<feature type="compositionally biased region" description="Low complexity" evidence="7">
    <location>
        <begin position="24"/>
        <end position="34"/>
    </location>
</feature>
<feature type="region of interest" description="Disordered" evidence="7">
    <location>
        <begin position="398"/>
        <end position="460"/>
    </location>
</feature>
<comment type="subcellular location">
    <subcellularLocation>
        <location evidence="1">Nucleus</location>
    </subcellularLocation>
</comment>
<evidence type="ECO:0000256" key="6">
    <source>
        <dbReference type="SAM" id="Coils"/>
    </source>
</evidence>
<evidence type="ECO:0000256" key="2">
    <source>
        <dbReference type="ARBA" id="ARBA00009368"/>
    </source>
</evidence>
<organism evidence="9 10">
    <name type="scientific">Scytalidium lignicola</name>
    <name type="common">Hyphomycete</name>
    <dbReference type="NCBI Taxonomy" id="5539"/>
    <lineage>
        <taxon>Eukaryota</taxon>
        <taxon>Fungi</taxon>
        <taxon>Dikarya</taxon>
        <taxon>Ascomycota</taxon>
        <taxon>Pezizomycotina</taxon>
        <taxon>Leotiomycetes</taxon>
        <taxon>Leotiomycetes incertae sedis</taxon>
        <taxon>Scytalidium</taxon>
    </lineage>
</organism>
<keyword evidence="10" id="KW-1185">Reference proteome</keyword>
<feature type="compositionally biased region" description="Basic and acidic residues" evidence="7">
    <location>
        <begin position="322"/>
        <end position="334"/>
    </location>
</feature>
<dbReference type="InterPro" id="IPR006751">
    <property type="entry name" value="TAFII55_prot_cons_reg"/>
</dbReference>
<dbReference type="GO" id="GO:0005669">
    <property type="term" value="C:transcription factor TFIID complex"/>
    <property type="evidence" value="ECO:0007669"/>
    <property type="project" value="InterPro"/>
</dbReference>
<dbReference type="CDD" id="cd08047">
    <property type="entry name" value="TAF7"/>
    <property type="match status" value="1"/>
</dbReference>
<dbReference type="SMART" id="SM01370">
    <property type="entry name" value="TAFII55_N"/>
    <property type="match status" value="1"/>
</dbReference>
<evidence type="ECO:0000256" key="1">
    <source>
        <dbReference type="ARBA" id="ARBA00004123"/>
    </source>
</evidence>
<feature type="compositionally biased region" description="Basic and acidic residues" evidence="7">
    <location>
        <begin position="78"/>
        <end position="88"/>
    </location>
</feature>
<feature type="non-terminal residue" evidence="9">
    <location>
        <position position="522"/>
    </location>
</feature>
<dbReference type="InterPro" id="IPR037817">
    <property type="entry name" value="TAF7"/>
</dbReference>
<dbReference type="EMBL" id="NCSJ02000136">
    <property type="protein sequence ID" value="RFU29192.1"/>
    <property type="molecule type" value="Genomic_DNA"/>
</dbReference>
<comment type="caution">
    <text evidence="9">The sequence shown here is derived from an EMBL/GenBank/DDBJ whole genome shotgun (WGS) entry which is preliminary data.</text>
</comment>
<evidence type="ECO:0000313" key="9">
    <source>
        <dbReference type="EMBL" id="RFU29192.1"/>
    </source>
</evidence>
<keyword evidence="3" id="KW-0805">Transcription regulation</keyword>